<keyword evidence="3" id="KW-1185">Reference proteome</keyword>
<evidence type="ECO:0000256" key="1">
    <source>
        <dbReference type="SAM" id="MobiDB-lite"/>
    </source>
</evidence>
<reference evidence="3" key="1">
    <citation type="journal article" date="2017" name="Nat. Commun.">
        <title>The asparagus genome sheds light on the origin and evolution of a young Y chromosome.</title>
        <authorList>
            <person name="Harkess A."/>
            <person name="Zhou J."/>
            <person name="Xu C."/>
            <person name="Bowers J.E."/>
            <person name="Van der Hulst R."/>
            <person name="Ayyampalayam S."/>
            <person name="Mercati F."/>
            <person name="Riccardi P."/>
            <person name="McKain M.R."/>
            <person name="Kakrana A."/>
            <person name="Tang H."/>
            <person name="Ray J."/>
            <person name="Groenendijk J."/>
            <person name="Arikit S."/>
            <person name="Mathioni S.M."/>
            <person name="Nakano M."/>
            <person name="Shan H."/>
            <person name="Telgmann-Rauber A."/>
            <person name="Kanno A."/>
            <person name="Yue Z."/>
            <person name="Chen H."/>
            <person name="Li W."/>
            <person name="Chen Y."/>
            <person name="Xu X."/>
            <person name="Zhang Y."/>
            <person name="Luo S."/>
            <person name="Chen H."/>
            <person name="Gao J."/>
            <person name="Mao Z."/>
            <person name="Pires J.C."/>
            <person name="Luo M."/>
            <person name="Kudrna D."/>
            <person name="Wing R.A."/>
            <person name="Meyers B.C."/>
            <person name="Yi K."/>
            <person name="Kong H."/>
            <person name="Lavrijsen P."/>
            <person name="Sunseri F."/>
            <person name="Falavigna A."/>
            <person name="Ye Y."/>
            <person name="Leebens-Mack J.H."/>
            <person name="Chen G."/>
        </authorList>
    </citation>
    <scope>NUCLEOTIDE SEQUENCE [LARGE SCALE GENOMIC DNA]</scope>
    <source>
        <strain evidence="3">cv. DH0086</strain>
    </source>
</reference>
<organism evidence="2 3">
    <name type="scientific">Asparagus officinalis</name>
    <name type="common">Garden asparagus</name>
    <dbReference type="NCBI Taxonomy" id="4686"/>
    <lineage>
        <taxon>Eukaryota</taxon>
        <taxon>Viridiplantae</taxon>
        <taxon>Streptophyta</taxon>
        <taxon>Embryophyta</taxon>
        <taxon>Tracheophyta</taxon>
        <taxon>Spermatophyta</taxon>
        <taxon>Magnoliopsida</taxon>
        <taxon>Liliopsida</taxon>
        <taxon>Asparagales</taxon>
        <taxon>Asparagaceae</taxon>
        <taxon>Asparagoideae</taxon>
        <taxon>Asparagus</taxon>
    </lineage>
</organism>
<gene>
    <name evidence="2" type="ORF">A4U43_C06F14390</name>
</gene>
<protein>
    <submittedName>
        <fullName evidence="2">Uncharacterized protein</fullName>
    </submittedName>
</protein>
<feature type="region of interest" description="Disordered" evidence="1">
    <location>
        <begin position="46"/>
        <end position="89"/>
    </location>
</feature>
<dbReference type="AlphaFoldDB" id="A0A5P1EPD3"/>
<sequence>METTMKRQIPHESRPSSDHLHYPSRVANCLDILKEIEKKRGGLVLDIDNRDEGGEGSKGDSAQYSWISRPGDDQEGDEDKEVVTTSRRLTLTPESGVAFPSLTSDLS</sequence>
<dbReference type="EMBL" id="CM007386">
    <property type="protein sequence ID" value="ONK66997.1"/>
    <property type="molecule type" value="Genomic_DNA"/>
</dbReference>
<name>A0A5P1EPD3_ASPOF</name>
<evidence type="ECO:0000313" key="2">
    <source>
        <dbReference type="EMBL" id="ONK66997.1"/>
    </source>
</evidence>
<proteinExistence type="predicted"/>
<dbReference type="Proteomes" id="UP000243459">
    <property type="component" value="Chromosome 6"/>
</dbReference>
<feature type="compositionally biased region" description="Basic and acidic residues" evidence="1">
    <location>
        <begin position="47"/>
        <end position="58"/>
    </location>
</feature>
<feature type="region of interest" description="Disordered" evidence="1">
    <location>
        <begin position="1"/>
        <end position="22"/>
    </location>
</feature>
<feature type="compositionally biased region" description="Basic and acidic residues" evidence="1">
    <location>
        <begin position="9"/>
        <end position="21"/>
    </location>
</feature>
<accession>A0A5P1EPD3</accession>
<evidence type="ECO:0000313" key="3">
    <source>
        <dbReference type="Proteomes" id="UP000243459"/>
    </source>
</evidence>
<dbReference type="Gramene" id="ONK66997">
    <property type="protein sequence ID" value="ONK66997"/>
    <property type="gene ID" value="A4U43_C06F14390"/>
</dbReference>